<reference evidence="1" key="1">
    <citation type="submission" date="2019-08" db="EMBL/GenBank/DDBJ databases">
        <title>Genome sequence of Clostridiales bacterium MT110.</title>
        <authorList>
            <person name="Cao J."/>
        </authorList>
    </citation>
    <scope>NUCLEOTIDE SEQUENCE</scope>
    <source>
        <strain evidence="1">MT110</strain>
    </source>
</reference>
<dbReference type="EMBL" id="CP042469">
    <property type="protein sequence ID" value="QOX64323.1"/>
    <property type="molecule type" value="Genomic_DNA"/>
</dbReference>
<proteinExistence type="predicted"/>
<name>A0ACD1ADE1_9FIRM</name>
<accession>A0ACD1ADE1</accession>
<sequence length="143" mass="17135">MTMSRMQLLSMCRNFFLFTVFLTIFVIWGFFYAYSIYKIFGLILLLFASTITMPYFFKNTYIIIADISKMDTDSFEGKIERIEYSKFRDILPCGILIFNKKNEREKSGTYHLNVKIRARVGSWVKIQYLKKSRIIIDYEVIKY</sequence>
<gene>
    <name evidence="1" type="ORF">FRZ06_13710</name>
</gene>
<protein>
    <submittedName>
        <fullName evidence="1">Uncharacterized protein</fullName>
    </submittedName>
</protein>
<keyword evidence="2" id="KW-1185">Reference proteome</keyword>
<organism evidence="1 2">
    <name type="scientific">Anoxybacterium hadale</name>
    <dbReference type="NCBI Taxonomy" id="3408580"/>
    <lineage>
        <taxon>Bacteria</taxon>
        <taxon>Bacillati</taxon>
        <taxon>Bacillota</taxon>
        <taxon>Clostridia</taxon>
        <taxon>Peptostreptococcales</taxon>
        <taxon>Anaerovoracaceae</taxon>
        <taxon>Anoxybacterium</taxon>
    </lineage>
</organism>
<evidence type="ECO:0000313" key="2">
    <source>
        <dbReference type="Proteomes" id="UP000594014"/>
    </source>
</evidence>
<evidence type="ECO:0000313" key="1">
    <source>
        <dbReference type="EMBL" id="QOX64323.1"/>
    </source>
</evidence>
<dbReference type="Proteomes" id="UP000594014">
    <property type="component" value="Chromosome"/>
</dbReference>